<dbReference type="GeneID" id="94441375"/>
<name>A0A2V2F7B7_9FIRM</name>
<dbReference type="PANTHER" id="PTHR43654">
    <property type="entry name" value="GLUTAMATE 5-KINASE"/>
    <property type="match status" value="1"/>
</dbReference>
<evidence type="ECO:0000313" key="12">
    <source>
        <dbReference type="Proteomes" id="UP000247612"/>
    </source>
</evidence>
<comment type="caution">
    <text evidence="10">The sequence shown here is derived from an EMBL/GenBank/DDBJ whole genome shotgun (WGS) entry which is preliminary data.</text>
</comment>
<dbReference type="PROSITE" id="PS00902">
    <property type="entry name" value="GLUTAMATE_5_KINASE"/>
    <property type="match status" value="1"/>
</dbReference>
<dbReference type="InterPro" id="IPR001048">
    <property type="entry name" value="Asp/Glu/Uridylate_kinase"/>
</dbReference>
<evidence type="ECO:0000256" key="2">
    <source>
        <dbReference type="ARBA" id="ARBA00022605"/>
    </source>
</evidence>
<dbReference type="InterPro" id="IPR036393">
    <property type="entry name" value="AceGlu_kinase-like_sf"/>
</dbReference>
<dbReference type="OrthoDB" id="9804434at2"/>
<accession>A0A2V2F7B7</accession>
<dbReference type="PIRSF" id="PIRSF000729">
    <property type="entry name" value="GK"/>
    <property type="match status" value="1"/>
</dbReference>
<keyword evidence="5 8" id="KW-0547">Nucleotide-binding</keyword>
<dbReference type="GO" id="GO:0005829">
    <property type="term" value="C:cytosol"/>
    <property type="evidence" value="ECO:0007669"/>
    <property type="project" value="TreeGrafter"/>
</dbReference>
<feature type="domain" description="Aspartate/glutamate/uridylate kinase" evidence="9">
    <location>
        <begin position="8"/>
        <end position="227"/>
    </location>
</feature>
<evidence type="ECO:0000256" key="8">
    <source>
        <dbReference type="HAMAP-Rule" id="MF_00456"/>
    </source>
</evidence>
<feature type="binding site" evidence="8">
    <location>
        <begin position="210"/>
        <end position="216"/>
    </location>
    <ligand>
        <name>ATP</name>
        <dbReference type="ChEBI" id="CHEBI:30616"/>
    </ligand>
</feature>
<keyword evidence="1 8" id="KW-0963">Cytoplasm</keyword>
<dbReference type="InterPro" id="IPR011529">
    <property type="entry name" value="Glu_5kinase"/>
</dbReference>
<dbReference type="InterPro" id="IPR001057">
    <property type="entry name" value="Glu/AcGlu_kinase"/>
</dbReference>
<evidence type="ECO:0000313" key="11">
    <source>
        <dbReference type="EMBL" id="PXX80428.1"/>
    </source>
</evidence>
<dbReference type="CDD" id="cd04242">
    <property type="entry name" value="AAK_G5K_ProB"/>
    <property type="match status" value="1"/>
</dbReference>
<feature type="binding site" evidence="8">
    <location>
        <position position="53"/>
    </location>
    <ligand>
        <name>substrate</name>
    </ligand>
</feature>
<keyword evidence="6 8" id="KW-0418">Kinase</keyword>
<dbReference type="PANTHER" id="PTHR43654:SF1">
    <property type="entry name" value="ISOPENTENYL PHOSPHATE KINASE"/>
    <property type="match status" value="1"/>
</dbReference>
<dbReference type="FunFam" id="3.40.1160.10:FF:000018">
    <property type="entry name" value="Glutamate 5-kinase"/>
    <property type="match status" value="1"/>
</dbReference>
<dbReference type="NCBIfam" id="TIGR01027">
    <property type="entry name" value="proB"/>
    <property type="match status" value="1"/>
</dbReference>
<evidence type="ECO:0000256" key="5">
    <source>
        <dbReference type="ARBA" id="ARBA00022741"/>
    </source>
</evidence>
<dbReference type="UniPathway" id="UPA00098">
    <property type="reaction ID" value="UER00359"/>
</dbReference>
<comment type="function">
    <text evidence="8">Catalyzes the transfer of a phosphate group to glutamate to form L-glutamate 5-phosphate.</text>
</comment>
<dbReference type="PRINTS" id="PR00474">
    <property type="entry name" value="GLU5KINASE"/>
</dbReference>
<keyword evidence="3 8" id="KW-0641">Proline biosynthesis</keyword>
<reference evidence="10" key="2">
    <citation type="submission" date="2022-03" db="EMBL/GenBank/DDBJ databases">
        <title>First case of bacteraemia caused by Dielma fastidiosa in a patient hospitalised with diverticulitis.</title>
        <authorList>
            <person name="Forman-Ankjaer B."/>
            <person name="Hvid-Jensen F."/>
            <person name="Kobel C.M."/>
            <person name="Greve T."/>
        </authorList>
    </citation>
    <scope>NUCLEOTIDE SEQUENCE</scope>
    <source>
        <strain evidence="10">AUH_DF_2021</strain>
    </source>
</reference>
<dbReference type="InterPro" id="IPR041739">
    <property type="entry name" value="G5K_ProB"/>
</dbReference>
<feature type="binding site" evidence="8">
    <location>
        <begin position="168"/>
        <end position="169"/>
    </location>
    <ligand>
        <name>ATP</name>
        <dbReference type="ChEBI" id="CHEBI:30616"/>
    </ligand>
</feature>
<dbReference type="GO" id="GO:0005524">
    <property type="term" value="F:ATP binding"/>
    <property type="evidence" value="ECO:0007669"/>
    <property type="project" value="UniProtKB-KW"/>
</dbReference>
<comment type="catalytic activity">
    <reaction evidence="8">
        <text>L-glutamate + ATP = L-glutamyl 5-phosphate + ADP</text>
        <dbReference type="Rhea" id="RHEA:14877"/>
        <dbReference type="ChEBI" id="CHEBI:29985"/>
        <dbReference type="ChEBI" id="CHEBI:30616"/>
        <dbReference type="ChEBI" id="CHEBI:58274"/>
        <dbReference type="ChEBI" id="CHEBI:456216"/>
        <dbReference type="EC" id="2.7.2.11"/>
    </reaction>
</comment>
<dbReference type="Proteomes" id="UP000247612">
    <property type="component" value="Unassembled WGS sequence"/>
</dbReference>
<dbReference type="EMBL" id="QJKH01000003">
    <property type="protein sequence ID" value="PXX80428.1"/>
    <property type="molecule type" value="Genomic_DNA"/>
</dbReference>
<dbReference type="GO" id="GO:0055129">
    <property type="term" value="P:L-proline biosynthetic process"/>
    <property type="evidence" value="ECO:0007669"/>
    <property type="project" value="UniProtKB-UniRule"/>
</dbReference>
<dbReference type="HAMAP" id="MF_00456">
    <property type="entry name" value="ProB"/>
    <property type="match status" value="1"/>
</dbReference>
<protein>
    <recommendedName>
        <fullName evidence="8">Glutamate 5-kinase</fullName>
        <ecNumber evidence="8">2.7.2.11</ecNumber>
    </recommendedName>
    <alternativeName>
        <fullName evidence="8">Gamma-glutamyl kinase</fullName>
        <shortName evidence="8">GK</shortName>
    </alternativeName>
</protein>
<organism evidence="10 13">
    <name type="scientific">Dielma fastidiosa</name>
    <dbReference type="NCBI Taxonomy" id="1034346"/>
    <lineage>
        <taxon>Bacteria</taxon>
        <taxon>Bacillati</taxon>
        <taxon>Bacillota</taxon>
        <taxon>Erysipelotrichia</taxon>
        <taxon>Erysipelotrichales</taxon>
        <taxon>Erysipelotrichaceae</taxon>
        <taxon>Dielma</taxon>
    </lineage>
</organism>
<evidence type="ECO:0000256" key="4">
    <source>
        <dbReference type="ARBA" id="ARBA00022679"/>
    </source>
</evidence>
<comment type="similarity">
    <text evidence="8">Belongs to the glutamate 5-kinase family.</text>
</comment>
<evidence type="ECO:0000259" key="9">
    <source>
        <dbReference type="Pfam" id="PF00696"/>
    </source>
</evidence>
<comment type="pathway">
    <text evidence="8">Amino-acid biosynthesis; L-proline biosynthesis; L-glutamate 5-semialdehyde from L-glutamate: step 1/2.</text>
</comment>
<keyword evidence="7 8" id="KW-0067">ATP-binding</keyword>
<feature type="binding site" evidence="8">
    <location>
        <position position="148"/>
    </location>
    <ligand>
        <name>substrate</name>
    </ligand>
</feature>
<dbReference type="Pfam" id="PF00696">
    <property type="entry name" value="AA_kinase"/>
    <property type="match status" value="1"/>
</dbReference>
<evidence type="ECO:0000256" key="1">
    <source>
        <dbReference type="ARBA" id="ARBA00022490"/>
    </source>
</evidence>
<evidence type="ECO:0000256" key="3">
    <source>
        <dbReference type="ARBA" id="ARBA00022650"/>
    </source>
</evidence>
<evidence type="ECO:0000313" key="13">
    <source>
        <dbReference type="Proteomes" id="UP001276902"/>
    </source>
</evidence>
<feature type="binding site" evidence="8">
    <location>
        <position position="13"/>
    </location>
    <ligand>
        <name>ATP</name>
        <dbReference type="ChEBI" id="CHEBI:30616"/>
    </ligand>
</feature>
<dbReference type="Proteomes" id="UP001276902">
    <property type="component" value="Unassembled WGS sequence"/>
</dbReference>
<dbReference type="RefSeq" id="WP_022938460.1">
    <property type="nucleotide sequence ID" value="NZ_BAABZA010000009.1"/>
</dbReference>
<dbReference type="GO" id="GO:0004349">
    <property type="term" value="F:glutamate 5-kinase activity"/>
    <property type="evidence" value="ECO:0007669"/>
    <property type="project" value="UniProtKB-UniRule"/>
</dbReference>
<dbReference type="EC" id="2.7.2.11" evidence="8"/>
<dbReference type="InterPro" id="IPR005715">
    <property type="entry name" value="Glu_5kinase/COase_Synthase"/>
</dbReference>
<keyword evidence="12" id="KW-1185">Reference proteome</keyword>
<reference evidence="11 12" key="1">
    <citation type="submission" date="2018-05" db="EMBL/GenBank/DDBJ databases">
        <title>Genomic Encyclopedia of Type Strains, Phase IV (KMG-IV): sequencing the most valuable type-strain genomes for metagenomic binning, comparative biology and taxonomic classification.</title>
        <authorList>
            <person name="Goeker M."/>
        </authorList>
    </citation>
    <scope>NUCLEOTIDE SEQUENCE [LARGE SCALE GENOMIC DNA]</scope>
    <source>
        <strain evidence="11 12">JC118</strain>
    </source>
</reference>
<feature type="binding site" evidence="8">
    <location>
        <position position="136"/>
    </location>
    <ligand>
        <name>substrate</name>
    </ligand>
</feature>
<dbReference type="AlphaFoldDB" id="A0A2V2F7B7"/>
<evidence type="ECO:0000256" key="7">
    <source>
        <dbReference type="ARBA" id="ARBA00022840"/>
    </source>
</evidence>
<keyword evidence="2 8" id="KW-0028">Amino-acid biosynthesis</keyword>
<evidence type="ECO:0000256" key="6">
    <source>
        <dbReference type="ARBA" id="ARBA00022777"/>
    </source>
</evidence>
<evidence type="ECO:0000313" key="10">
    <source>
        <dbReference type="EMBL" id="MDY5166533.1"/>
    </source>
</evidence>
<keyword evidence="4 8" id="KW-0808">Transferase</keyword>
<gene>
    <name evidence="8 10" type="primary">proB</name>
    <name evidence="11" type="ORF">DES51_10319</name>
    <name evidence="10" type="ORF">MQE39_00120</name>
</gene>
<comment type="subcellular location">
    <subcellularLocation>
        <location evidence="8">Cytoplasm</location>
    </subcellularLocation>
</comment>
<dbReference type="STRING" id="1034346.GCA_000313565_02158"/>
<dbReference type="InterPro" id="IPR019797">
    <property type="entry name" value="Glutamate_5-kinase_CS"/>
</dbReference>
<dbReference type="Gene3D" id="3.40.1160.10">
    <property type="entry name" value="Acetylglutamate kinase-like"/>
    <property type="match status" value="1"/>
</dbReference>
<sequence length="256" mass="27425">MKNCADAKRIVIKIGTSTLAHQTGRLNIQRMERLVKVIADLKNAGKEIVLVSSGAIGIGAGKLGLPEKPQDLSGKQACAAVGQCELMYIYDKYFAEYNHTVAQVLLTLDVLNRDYVINTFTRLLAMNVLPIVNENDTVAVDEIVVGDNDTLSAMVCELIHGDLLVILSDIDGVYDDDPHKNPDAALIHEIPEVNDQIEALAKGAGSKLGTGGMATKIHAAKLGIQAGFATVIMSGQQPEQLYELFAGKQVGTRIGS</sequence>
<dbReference type="EMBL" id="JALDAW010000002">
    <property type="protein sequence ID" value="MDY5166533.1"/>
    <property type="molecule type" value="Genomic_DNA"/>
</dbReference>
<dbReference type="SUPFAM" id="SSF53633">
    <property type="entry name" value="Carbamate kinase-like"/>
    <property type="match status" value="1"/>
</dbReference>
<proteinExistence type="inferred from homology"/>